<protein>
    <submittedName>
        <fullName evidence="2">Uncharacterized protein</fullName>
    </submittedName>
</protein>
<dbReference type="AlphaFoldDB" id="A0A4V3GSQ3"/>
<accession>A0A4V3GSQ3</accession>
<evidence type="ECO:0000313" key="2">
    <source>
        <dbReference type="EMBL" id="TDX23723.1"/>
    </source>
</evidence>
<dbReference type="EMBL" id="SOEC01000024">
    <property type="protein sequence ID" value="TDX23723.1"/>
    <property type="molecule type" value="Genomic_DNA"/>
</dbReference>
<evidence type="ECO:0000313" key="3">
    <source>
        <dbReference type="Proteomes" id="UP000294489"/>
    </source>
</evidence>
<keyword evidence="1" id="KW-0472">Membrane</keyword>
<keyword evidence="1" id="KW-0812">Transmembrane</keyword>
<reference evidence="2 3" key="1">
    <citation type="submission" date="2019-03" db="EMBL/GenBank/DDBJ databases">
        <title>Freshwater and sediment microbial communities from various areas in North America, analyzing microbe dynamics in response to fracking.</title>
        <authorList>
            <person name="Lamendella R."/>
        </authorList>
    </citation>
    <scope>NUCLEOTIDE SEQUENCE [LARGE SCALE GENOMIC DNA]</scope>
    <source>
        <strain evidence="2 3">6_TX</strain>
    </source>
</reference>
<gene>
    <name evidence="2" type="ORF">DFO67_12440</name>
</gene>
<sequence length="86" mass="9522">MKKLKEKLLAWLKKRPPKIGPDTIKIIAEDFRKGGLGLMATGLVGLLQVVAKFTLGGAVVLFFVGFLFWAVAIVLHSIYERAQPKE</sequence>
<name>A0A4V3GSQ3_9GAMM</name>
<evidence type="ECO:0000256" key="1">
    <source>
        <dbReference type="SAM" id="Phobius"/>
    </source>
</evidence>
<organism evidence="2 3">
    <name type="scientific">Modicisalibacter xianhensis</name>
    <dbReference type="NCBI Taxonomy" id="442341"/>
    <lineage>
        <taxon>Bacteria</taxon>
        <taxon>Pseudomonadati</taxon>
        <taxon>Pseudomonadota</taxon>
        <taxon>Gammaproteobacteria</taxon>
        <taxon>Oceanospirillales</taxon>
        <taxon>Halomonadaceae</taxon>
        <taxon>Modicisalibacter</taxon>
    </lineage>
</organism>
<feature type="transmembrane region" description="Helical" evidence="1">
    <location>
        <begin position="57"/>
        <end position="79"/>
    </location>
</feature>
<dbReference type="Proteomes" id="UP000294489">
    <property type="component" value="Unassembled WGS sequence"/>
</dbReference>
<keyword evidence="1" id="KW-1133">Transmembrane helix</keyword>
<dbReference type="RefSeq" id="WP_134020622.1">
    <property type="nucleotide sequence ID" value="NZ_SOEC01000024.1"/>
</dbReference>
<feature type="transmembrane region" description="Helical" evidence="1">
    <location>
        <begin position="34"/>
        <end position="51"/>
    </location>
</feature>
<comment type="caution">
    <text evidence="2">The sequence shown here is derived from an EMBL/GenBank/DDBJ whole genome shotgun (WGS) entry which is preliminary data.</text>
</comment>
<proteinExistence type="predicted"/>